<dbReference type="GO" id="GO:0005938">
    <property type="term" value="C:cell cortex"/>
    <property type="evidence" value="ECO:0007669"/>
    <property type="project" value="UniProtKB-SubCell"/>
</dbReference>
<keyword evidence="2" id="KW-0963">Cytoplasm</keyword>
<dbReference type="GO" id="GO:0008270">
    <property type="term" value="F:zinc ion binding"/>
    <property type="evidence" value="ECO:0007669"/>
    <property type="project" value="UniProtKB-KW"/>
</dbReference>
<dbReference type="InterPro" id="IPR017073">
    <property type="entry name" value="HGS/VPS27"/>
</dbReference>
<evidence type="ECO:0000256" key="2">
    <source>
        <dbReference type="ARBA" id="ARBA00022490"/>
    </source>
</evidence>
<accession>A0A6B2EFG6</accession>
<dbReference type="Pfam" id="PF00790">
    <property type="entry name" value="VHS"/>
    <property type="match status" value="1"/>
</dbReference>
<keyword evidence="6" id="KW-0862">Zinc</keyword>
<dbReference type="GO" id="GO:0032456">
    <property type="term" value="P:endocytic recycling"/>
    <property type="evidence" value="ECO:0007669"/>
    <property type="project" value="TreeGrafter"/>
</dbReference>
<evidence type="ECO:0000256" key="5">
    <source>
        <dbReference type="ARBA" id="ARBA00022771"/>
    </source>
</evidence>
<feature type="compositionally biased region" description="Low complexity" evidence="10">
    <location>
        <begin position="288"/>
        <end position="297"/>
    </location>
</feature>
<dbReference type="EMBL" id="GIFK01002767">
    <property type="protein sequence ID" value="NBJ60470.1"/>
    <property type="molecule type" value="Transcribed_RNA"/>
</dbReference>
<evidence type="ECO:0000256" key="9">
    <source>
        <dbReference type="SAM" id="Coils"/>
    </source>
</evidence>
<dbReference type="InterPro" id="IPR002014">
    <property type="entry name" value="VHS_dom"/>
</dbReference>
<dbReference type="SMART" id="SM00288">
    <property type="entry name" value="VHS"/>
    <property type="match status" value="1"/>
</dbReference>
<comment type="function">
    <text evidence="7">Essential role in endosome membrane invagination and formation of multivesicular bodies, MVBs. Required during gastrulation and appears to regulate early embryonic signaling pathways. Inhibits tyrosine kinase receptor signaling by promoting degradation of the tyrosine-phosphorylated, active receptor, potentially by sorting activated receptors into MVBs. The MVBs are then trafficked to the lysosome where their contents are degraded.</text>
</comment>
<evidence type="ECO:0000256" key="4">
    <source>
        <dbReference type="ARBA" id="ARBA00022723"/>
    </source>
</evidence>
<dbReference type="GO" id="GO:0048471">
    <property type="term" value="C:perinuclear region of cytoplasm"/>
    <property type="evidence" value="ECO:0007669"/>
    <property type="project" value="UniProtKB-SubCell"/>
</dbReference>
<reference evidence="13" key="1">
    <citation type="submission" date="2019-10" db="EMBL/GenBank/DDBJ databases">
        <title>Short sand fly seasons in Tbilisi, Georgia, hinder development of host immunity to saliva of the visceral leishmaniasis vector Phlebotomus kandelakii.</title>
        <authorList>
            <person name="Oliveira F."/>
            <person name="Giorgobiani E."/>
            <person name="Guimaraes-Costa A.B."/>
            <person name="Abdeladhim M."/>
            <person name="Oristian J."/>
            <person name="Tskhvaradze L."/>
            <person name="Tsertsvadze N."/>
            <person name="Zakalashvili M."/>
            <person name="Valenzuela J.G."/>
            <person name="Kamhawi S."/>
        </authorList>
    </citation>
    <scope>NUCLEOTIDE SEQUENCE</scope>
    <source>
        <strain evidence="13">Wild-capture in Tbilisi</strain>
        <tissue evidence="13">Salivary glands</tissue>
    </source>
</reference>
<feature type="compositionally biased region" description="Low complexity" evidence="10">
    <location>
        <begin position="592"/>
        <end position="618"/>
    </location>
</feature>
<evidence type="ECO:0000256" key="10">
    <source>
        <dbReference type="SAM" id="MobiDB-lite"/>
    </source>
</evidence>
<feature type="compositionally biased region" description="Low complexity" evidence="10">
    <location>
        <begin position="660"/>
        <end position="674"/>
    </location>
</feature>
<dbReference type="GO" id="GO:0031623">
    <property type="term" value="P:receptor internalization"/>
    <property type="evidence" value="ECO:0007669"/>
    <property type="project" value="TreeGrafter"/>
</dbReference>
<dbReference type="Pfam" id="PF12210">
    <property type="entry name" value="Hrs_helical"/>
    <property type="match status" value="1"/>
</dbReference>
<dbReference type="InterPro" id="IPR013083">
    <property type="entry name" value="Znf_RING/FYVE/PHD"/>
</dbReference>
<evidence type="ECO:0000313" key="13">
    <source>
        <dbReference type="EMBL" id="NBJ60470.1"/>
    </source>
</evidence>
<dbReference type="CDD" id="cd15720">
    <property type="entry name" value="FYVE_Hrs"/>
    <property type="match status" value="1"/>
</dbReference>
<dbReference type="GO" id="GO:0043130">
    <property type="term" value="F:ubiquitin binding"/>
    <property type="evidence" value="ECO:0007669"/>
    <property type="project" value="InterPro"/>
</dbReference>
<dbReference type="Pfam" id="PF01363">
    <property type="entry name" value="FYVE"/>
    <property type="match status" value="1"/>
</dbReference>
<name>A0A6B2EFG6_9DIPT</name>
<keyword evidence="9" id="KW-0175">Coiled coil</keyword>
<dbReference type="InterPro" id="IPR000306">
    <property type="entry name" value="Znf_FYVE"/>
</dbReference>
<evidence type="ECO:0000256" key="1">
    <source>
        <dbReference type="ARBA" id="ARBA00015450"/>
    </source>
</evidence>
<proteinExistence type="predicted"/>
<dbReference type="Gene3D" id="1.20.5.1940">
    <property type="match status" value="1"/>
</dbReference>
<evidence type="ECO:0000256" key="6">
    <source>
        <dbReference type="ARBA" id="ARBA00022833"/>
    </source>
</evidence>
<dbReference type="SMART" id="SM00064">
    <property type="entry name" value="FYVE"/>
    <property type="match status" value="1"/>
</dbReference>
<dbReference type="InterPro" id="IPR011011">
    <property type="entry name" value="Znf_FYVE_PHD"/>
</dbReference>
<keyword evidence="4" id="KW-0479">Metal-binding</keyword>
<dbReference type="SUPFAM" id="SSF48464">
    <property type="entry name" value="ENTH/VHS domain"/>
    <property type="match status" value="1"/>
</dbReference>
<organism evidence="13">
    <name type="scientific">Phlebotomus kandelakii</name>
    <dbReference type="NCBI Taxonomy" id="1109342"/>
    <lineage>
        <taxon>Eukaryota</taxon>
        <taxon>Metazoa</taxon>
        <taxon>Ecdysozoa</taxon>
        <taxon>Arthropoda</taxon>
        <taxon>Hexapoda</taxon>
        <taxon>Insecta</taxon>
        <taxon>Pterygota</taxon>
        <taxon>Neoptera</taxon>
        <taxon>Endopterygota</taxon>
        <taxon>Diptera</taxon>
        <taxon>Nematocera</taxon>
        <taxon>Psychodoidea</taxon>
        <taxon>Psychodidae</taxon>
        <taxon>Phlebotomus</taxon>
        <taxon>Larroussius</taxon>
    </lineage>
</organism>
<evidence type="ECO:0000259" key="11">
    <source>
        <dbReference type="PROSITE" id="PS50178"/>
    </source>
</evidence>
<dbReference type="PIRSF" id="PIRSF036956">
    <property type="entry name" value="Hrs_Vps27"/>
    <property type="match status" value="1"/>
</dbReference>
<feature type="region of interest" description="Disordered" evidence="10">
    <location>
        <begin position="249"/>
        <end position="354"/>
    </location>
</feature>
<dbReference type="AlphaFoldDB" id="A0A6B2EFG6"/>
<dbReference type="InterPro" id="IPR003903">
    <property type="entry name" value="UIM_dom"/>
</dbReference>
<feature type="region of interest" description="Disordered" evidence="10">
    <location>
        <begin position="558"/>
        <end position="750"/>
    </location>
</feature>
<evidence type="ECO:0000256" key="8">
    <source>
        <dbReference type="PROSITE-ProRule" id="PRU00091"/>
    </source>
</evidence>
<dbReference type="FunFam" id="3.30.40.10:FF:000028">
    <property type="entry name" value="Putative hepatocyte growth factor-regulated tyrosine kinase substrate"/>
    <property type="match status" value="1"/>
</dbReference>
<dbReference type="PANTHER" id="PTHR46275">
    <property type="entry name" value="HEPATOCYTE GROWTH FACTOR-REGULATED TYROSINE KINASE SUBSTRATE"/>
    <property type="match status" value="1"/>
</dbReference>
<dbReference type="PROSITE" id="PS50330">
    <property type="entry name" value="UIM"/>
    <property type="match status" value="1"/>
</dbReference>
<dbReference type="InterPro" id="IPR008942">
    <property type="entry name" value="ENTH_VHS"/>
</dbReference>
<dbReference type="PROSITE" id="PS50179">
    <property type="entry name" value="VHS"/>
    <property type="match status" value="1"/>
</dbReference>
<dbReference type="InterPro" id="IPR017455">
    <property type="entry name" value="Znf_FYVE-rel"/>
</dbReference>
<evidence type="ECO:0000256" key="7">
    <source>
        <dbReference type="PIRNR" id="PIRNR036956"/>
    </source>
</evidence>
<dbReference type="PANTHER" id="PTHR46275:SF1">
    <property type="entry name" value="HEPATOCYTE GROWTH FACTOR-REGULATED TYROSINE KINASE SUBSTRATE"/>
    <property type="match status" value="1"/>
</dbReference>
<dbReference type="PROSITE" id="PS50178">
    <property type="entry name" value="ZF_FYVE"/>
    <property type="match status" value="1"/>
</dbReference>
<dbReference type="CDD" id="cd21387">
    <property type="entry name" value="GAT_Hrs"/>
    <property type="match status" value="1"/>
</dbReference>
<protein>
    <recommendedName>
        <fullName evidence="1 7">Hepatocyte growth factor-regulated tyrosine kinase substrate</fullName>
    </recommendedName>
</protein>
<feature type="compositionally biased region" description="Polar residues" evidence="10">
    <location>
        <begin position="691"/>
        <end position="706"/>
    </location>
</feature>
<dbReference type="CDD" id="cd03569">
    <property type="entry name" value="VHS_Hrs"/>
    <property type="match status" value="1"/>
</dbReference>
<evidence type="ECO:0000256" key="3">
    <source>
        <dbReference type="ARBA" id="ARBA00022553"/>
    </source>
</evidence>
<dbReference type="InterPro" id="IPR024641">
    <property type="entry name" value="HRS_helical"/>
</dbReference>
<comment type="subcellular location">
    <subcellularLocation>
        <location evidence="7">Cytoplasm</location>
        <location evidence="7">Cell cortex</location>
    </subcellularLocation>
    <subcellularLocation>
        <location evidence="7">Cytoplasm</location>
        <location evidence="7">Perinuclear region</location>
    </subcellularLocation>
</comment>
<feature type="domain" description="VHS" evidence="12">
    <location>
        <begin position="14"/>
        <end position="142"/>
    </location>
</feature>
<keyword evidence="3" id="KW-0597">Phosphoprotein</keyword>
<dbReference type="SUPFAM" id="SSF57903">
    <property type="entry name" value="FYVE/PHD zinc finger"/>
    <property type="match status" value="1"/>
</dbReference>
<keyword evidence="5 8" id="KW-0863">Zinc-finger</keyword>
<dbReference type="Gene3D" id="3.30.40.10">
    <property type="entry name" value="Zinc/RING finger domain, C3HC4 (zinc finger)"/>
    <property type="match status" value="1"/>
</dbReference>
<dbReference type="GO" id="GO:0035091">
    <property type="term" value="F:phosphatidylinositol binding"/>
    <property type="evidence" value="ECO:0007669"/>
    <property type="project" value="InterPro"/>
</dbReference>
<dbReference type="Gene3D" id="1.25.40.90">
    <property type="match status" value="1"/>
</dbReference>
<dbReference type="GO" id="GO:0005769">
    <property type="term" value="C:early endosome"/>
    <property type="evidence" value="ECO:0007669"/>
    <property type="project" value="TreeGrafter"/>
</dbReference>
<feature type="domain" description="FYVE-type" evidence="11">
    <location>
        <begin position="159"/>
        <end position="219"/>
    </location>
</feature>
<feature type="compositionally biased region" description="Low complexity" evidence="10">
    <location>
        <begin position="339"/>
        <end position="348"/>
    </location>
</feature>
<evidence type="ECO:0000259" key="12">
    <source>
        <dbReference type="PROSITE" id="PS50179"/>
    </source>
</evidence>
<dbReference type="FunFam" id="1.20.5.1940:FF:000003">
    <property type="entry name" value="Hepatocyte growth factor-regulated tyrosine kinase substrate"/>
    <property type="match status" value="1"/>
</dbReference>
<feature type="coiled-coil region" evidence="9">
    <location>
        <begin position="424"/>
        <end position="510"/>
    </location>
</feature>
<sequence>MFRSSNFEKLLDNATSHLHLEPDWPSIMMICDSIRQNDVAPKQAIMSIKKKMQSPNPHSAMYALILLESVVKNCGSPVHEEIASKANCEMFTSLINDTPHENVRNKMLELIQCWAYAFRTSQKYKAVKDTMTILKLEGHNFPELKEADAMFTSDTAPDWADGDVCHRCRVTFTFTLRKHHCRNCGQVFCAQCSSKTSTLPKFGIEKEVRVCEACFMQQQQKPATAKPATASRPGTAESELPAEYLASSLAQQTQTPPRKTDQELQEEEELQLALALSQSEAEHHTKVKTTTVRTFTKSPSPEAPVKHNLSPSDDPPSDPELSRYLNRNYWEQRQPVTESPASPSAPSSVQSTVKMSAEDTEIDDFSNTMKTQVEIFVNRMKSNSSRGRSISNDSSVQTLFMNLTSFHSKLLGYIKEMDDKRMWYEQLQDKLAQVKDSRAALDVLRQEHQEKLRRMAEEMERQRQLQMAHKLEIMRKKKQEYLQYQRQLALQRIQEQEREMQLRQEQQKAQYMMGAQNFPYMPQNAGPGNQHGSPIHQMANQGVYPPYGFNQMQRFPPGANPMYAAGQNPGQQMAKQPPGGMHPATSQPGQPPQQQFMTPPQAPMMMMMNPNTPMQGQPGIDMSKGVPGQMVAPPMSGAPPPPGADQQMPPSSGAFPPGMPHQQQSQPPQQGLPGMPMPPPQSMGVPQQPPIMSQQHPQMISSVPPQSQAPIPHPAPRQPPQQEESPKNQPPPPAAAPPAEVNTAELISFD</sequence>